<feature type="non-terminal residue" evidence="1">
    <location>
        <position position="1"/>
    </location>
</feature>
<evidence type="ECO:0000313" key="1">
    <source>
        <dbReference type="EMBL" id="KAK2980526.1"/>
    </source>
</evidence>
<reference evidence="1" key="1">
    <citation type="submission" date="2022-12" db="EMBL/GenBank/DDBJ databases">
        <title>Draft genome assemblies for two species of Escallonia (Escalloniales).</title>
        <authorList>
            <person name="Chanderbali A."/>
            <person name="Dervinis C."/>
            <person name="Anghel I."/>
            <person name="Soltis D."/>
            <person name="Soltis P."/>
            <person name="Zapata F."/>
        </authorList>
    </citation>
    <scope>NUCLEOTIDE SEQUENCE</scope>
    <source>
        <strain evidence="1">UCBG92.1500</strain>
        <tissue evidence="1">Leaf</tissue>
    </source>
</reference>
<name>A0AA88RE58_9ASTE</name>
<proteinExistence type="predicted"/>
<dbReference type="Proteomes" id="UP001187471">
    <property type="component" value="Unassembled WGS sequence"/>
</dbReference>
<comment type="caution">
    <text evidence="1">The sequence shown here is derived from an EMBL/GenBank/DDBJ whole genome shotgun (WGS) entry which is preliminary data.</text>
</comment>
<accession>A0AA88RE58</accession>
<gene>
    <name evidence="1" type="ORF">RJ640_003111</name>
</gene>
<evidence type="ECO:0000313" key="2">
    <source>
        <dbReference type="Proteomes" id="UP001187471"/>
    </source>
</evidence>
<protein>
    <submittedName>
        <fullName evidence="1">Uncharacterized protein</fullName>
    </submittedName>
</protein>
<sequence length="117" mass="13055">RKDDPISATNSLEEDVWVAQVASIKESCKRAKVINPSWGGNEDVKSYGAMIEVNASYNLDFCVVGEWRAIYTGIVAYRGTNPIGSEVVWIGVDHVFPCLEGKLFEVELEKDSLRPFE</sequence>
<dbReference type="AlphaFoldDB" id="A0AA88RE58"/>
<keyword evidence="2" id="KW-1185">Reference proteome</keyword>
<dbReference type="EMBL" id="JAVXUO010001623">
    <property type="protein sequence ID" value="KAK2980526.1"/>
    <property type="molecule type" value="Genomic_DNA"/>
</dbReference>
<organism evidence="1 2">
    <name type="scientific">Escallonia rubra</name>
    <dbReference type="NCBI Taxonomy" id="112253"/>
    <lineage>
        <taxon>Eukaryota</taxon>
        <taxon>Viridiplantae</taxon>
        <taxon>Streptophyta</taxon>
        <taxon>Embryophyta</taxon>
        <taxon>Tracheophyta</taxon>
        <taxon>Spermatophyta</taxon>
        <taxon>Magnoliopsida</taxon>
        <taxon>eudicotyledons</taxon>
        <taxon>Gunneridae</taxon>
        <taxon>Pentapetalae</taxon>
        <taxon>asterids</taxon>
        <taxon>campanulids</taxon>
        <taxon>Escalloniales</taxon>
        <taxon>Escalloniaceae</taxon>
        <taxon>Escallonia</taxon>
    </lineage>
</organism>